<name>A0AAD4HKL4_9AGAM</name>
<proteinExistence type="predicted"/>
<dbReference type="RefSeq" id="XP_041226701.1">
    <property type="nucleotide sequence ID" value="XM_041376913.1"/>
</dbReference>
<dbReference type="Proteomes" id="UP001195769">
    <property type="component" value="Unassembled WGS sequence"/>
</dbReference>
<evidence type="ECO:0000313" key="1">
    <source>
        <dbReference type="EMBL" id="KAG1901125.1"/>
    </source>
</evidence>
<organism evidence="1 2">
    <name type="scientific">Suillus fuscotomentosus</name>
    <dbReference type="NCBI Taxonomy" id="1912939"/>
    <lineage>
        <taxon>Eukaryota</taxon>
        <taxon>Fungi</taxon>
        <taxon>Dikarya</taxon>
        <taxon>Basidiomycota</taxon>
        <taxon>Agaricomycotina</taxon>
        <taxon>Agaricomycetes</taxon>
        <taxon>Agaricomycetidae</taxon>
        <taxon>Boletales</taxon>
        <taxon>Suillineae</taxon>
        <taxon>Suillaceae</taxon>
        <taxon>Suillus</taxon>
    </lineage>
</organism>
<evidence type="ECO:0000313" key="2">
    <source>
        <dbReference type="Proteomes" id="UP001195769"/>
    </source>
</evidence>
<dbReference type="GeneID" id="64671211"/>
<dbReference type="AlphaFoldDB" id="A0AAD4HKL4"/>
<comment type="caution">
    <text evidence="1">The sequence shown here is derived from an EMBL/GenBank/DDBJ whole genome shotgun (WGS) entry which is preliminary data.</text>
</comment>
<accession>A0AAD4HKL4</accession>
<gene>
    <name evidence="1" type="ORF">F5891DRAFT_979682</name>
</gene>
<protein>
    <submittedName>
        <fullName evidence="1">Uncharacterized protein</fullName>
    </submittedName>
</protein>
<sequence length="323" mass="35624">MKDSEEAHEDRPGVPQNNIVFLANWAFPHIQPANVMTRARRVHAMHTGPAHQRAIARMSANCFHQFWRAPWHKVAKRLARLVIQISIPCLSFLSPVNHRNGVCGSYMGLLLYGAYRKWAHPACLIVFGPTLIAWLHILGPSYARQQAPGLPVLYAITAHPDGECHYPGPPMAISAMSKAHHCVRNSRMGPCYSADITRAHAEGGSHWPGPLVAVVTSAVACPYRALTGAGPNTCVKFPAHLPTYLRRMGPSKPLAVVRADCLQTYITWAHPHRRYRSMGLPVHSDTGAKPIRETNVGPPMDEMAVYLLVFGHSCMDVPMALPT</sequence>
<reference evidence="1" key="1">
    <citation type="journal article" date="2020" name="New Phytol.">
        <title>Comparative genomics reveals dynamic genome evolution in host specialist ectomycorrhizal fungi.</title>
        <authorList>
            <person name="Lofgren L.A."/>
            <person name="Nguyen N.H."/>
            <person name="Vilgalys R."/>
            <person name="Ruytinx J."/>
            <person name="Liao H.L."/>
            <person name="Branco S."/>
            <person name="Kuo A."/>
            <person name="LaButti K."/>
            <person name="Lipzen A."/>
            <person name="Andreopoulos W."/>
            <person name="Pangilinan J."/>
            <person name="Riley R."/>
            <person name="Hundley H."/>
            <person name="Na H."/>
            <person name="Barry K."/>
            <person name="Grigoriev I.V."/>
            <person name="Stajich J.E."/>
            <person name="Kennedy P.G."/>
        </authorList>
    </citation>
    <scope>NUCLEOTIDE SEQUENCE</scope>
    <source>
        <strain evidence="1">FC203</strain>
    </source>
</reference>
<dbReference type="EMBL" id="JABBWK010000023">
    <property type="protein sequence ID" value="KAG1901125.1"/>
    <property type="molecule type" value="Genomic_DNA"/>
</dbReference>
<keyword evidence="2" id="KW-1185">Reference proteome</keyword>